<dbReference type="InterPro" id="IPR012337">
    <property type="entry name" value="RNaseH-like_sf"/>
</dbReference>
<dbReference type="Ensembl" id="ENSLLET00000003829.1">
    <property type="protein sequence ID" value="ENSLLEP00000003656.1"/>
    <property type="gene ID" value="ENSLLEG00000002361.1"/>
</dbReference>
<dbReference type="GeneTree" id="ENSGT01010000229201"/>
<dbReference type="AlphaFoldDB" id="A0A8C5LS86"/>
<evidence type="ECO:0008006" key="3">
    <source>
        <dbReference type="Google" id="ProtNLM"/>
    </source>
</evidence>
<reference evidence="1" key="2">
    <citation type="submission" date="2025-09" db="UniProtKB">
        <authorList>
            <consortium name="Ensembl"/>
        </authorList>
    </citation>
    <scope>IDENTIFICATION</scope>
</reference>
<dbReference type="Gene3D" id="3.30.420.10">
    <property type="entry name" value="Ribonuclease H-like superfamily/Ribonuclease H"/>
    <property type="match status" value="1"/>
</dbReference>
<organism evidence="1 2">
    <name type="scientific">Leptobrachium leishanense</name>
    <name type="common">Leishan spiny toad</name>
    <dbReference type="NCBI Taxonomy" id="445787"/>
    <lineage>
        <taxon>Eukaryota</taxon>
        <taxon>Metazoa</taxon>
        <taxon>Chordata</taxon>
        <taxon>Craniata</taxon>
        <taxon>Vertebrata</taxon>
        <taxon>Euteleostomi</taxon>
        <taxon>Amphibia</taxon>
        <taxon>Batrachia</taxon>
        <taxon>Anura</taxon>
        <taxon>Pelobatoidea</taxon>
        <taxon>Megophryidae</taxon>
        <taxon>Leptobrachium</taxon>
    </lineage>
</organism>
<evidence type="ECO:0000313" key="2">
    <source>
        <dbReference type="Proteomes" id="UP000694569"/>
    </source>
</evidence>
<dbReference type="SUPFAM" id="SSF53098">
    <property type="entry name" value="Ribonuclease H-like"/>
    <property type="match status" value="1"/>
</dbReference>
<sequence>VAQSAEGYHIICNGLPSMHQSQSLSSTSTRFAPTISLSTAYHPQTNGQTERTNGTLEQYLRVALLGGSVRVSYRDPWMVLRSRALAGITALVASIVPPPSWPGCGVDRACARLSGLTVNARRRNA</sequence>
<dbReference type="OrthoDB" id="95964at2759"/>
<name>A0A8C5LS86_9ANUR</name>
<reference evidence="1" key="1">
    <citation type="submission" date="2025-08" db="UniProtKB">
        <authorList>
            <consortium name="Ensembl"/>
        </authorList>
    </citation>
    <scope>IDENTIFICATION</scope>
</reference>
<accession>A0A8C5LS86</accession>
<protein>
    <recommendedName>
        <fullName evidence="3">Integrase catalytic domain-containing protein</fullName>
    </recommendedName>
</protein>
<evidence type="ECO:0000313" key="1">
    <source>
        <dbReference type="Ensembl" id="ENSLLEP00000003656.1"/>
    </source>
</evidence>
<dbReference type="GO" id="GO:0003676">
    <property type="term" value="F:nucleic acid binding"/>
    <property type="evidence" value="ECO:0007669"/>
    <property type="project" value="InterPro"/>
</dbReference>
<keyword evidence="2" id="KW-1185">Reference proteome</keyword>
<proteinExistence type="predicted"/>
<dbReference type="InterPro" id="IPR036397">
    <property type="entry name" value="RNaseH_sf"/>
</dbReference>
<dbReference type="Proteomes" id="UP000694569">
    <property type="component" value="Unplaced"/>
</dbReference>